<evidence type="ECO:0000256" key="7">
    <source>
        <dbReference type="ARBA" id="ARBA00023136"/>
    </source>
</evidence>
<dbReference type="GO" id="GO:0051205">
    <property type="term" value="P:protein insertion into membrane"/>
    <property type="evidence" value="ECO:0007669"/>
    <property type="project" value="TreeGrafter"/>
</dbReference>
<dbReference type="CDD" id="cd20070">
    <property type="entry name" value="5TM_YidC_Alb3"/>
    <property type="match status" value="1"/>
</dbReference>
<evidence type="ECO:0000259" key="11">
    <source>
        <dbReference type="Pfam" id="PF02096"/>
    </source>
</evidence>
<feature type="domain" description="Membrane insertase YidC/Oxa/ALB C-terminal" evidence="11">
    <location>
        <begin position="28"/>
        <end position="231"/>
    </location>
</feature>
<dbReference type="NCBIfam" id="TIGR03592">
    <property type="entry name" value="yidC_oxa1_cterm"/>
    <property type="match status" value="1"/>
</dbReference>
<reference evidence="12 13" key="1">
    <citation type="journal article" date="2016" name="Environ. Microbiol.">
        <title>Genomic resolution of a cold subsurface aquifer community provides metabolic insights for novel microbes adapted to high CO concentrations.</title>
        <authorList>
            <person name="Probst A.J."/>
            <person name="Castelle C.J."/>
            <person name="Singh A."/>
            <person name="Brown C.T."/>
            <person name="Anantharaman K."/>
            <person name="Sharon I."/>
            <person name="Hug L.A."/>
            <person name="Burstein D."/>
            <person name="Emerson J.B."/>
            <person name="Thomas B.C."/>
            <person name="Banfield J.F."/>
        </authorList>
    </citation>
    <scope>NUCLEOTIDE SEQUENCE [LARGE SCALE GENOMIC DNA]</scope>
    <source>
        <strain evidence="12">CG1_02_32_51</strain>
    </source>
</reference>
<dbReference type="EMBL" id="MNVC01000024">
    <property type="protein sequence ID" value="OIO19255.1"/>
    <property type="molecule type" value="Genomic_DNA"/>
</dbReference>
<dbReference type="STRING" id="1805238.AUJ23_02195"/>
<evidence type="ECO:0000256" key="3">
    <source>
        <dbReference type="ARBA" id="ARBA00022475"/>
    </source>
</evidence>
<dbReference type="Proteomes" id="UP000181941">
    <property type="component" value="Unassembled WGS sequence"/>
</dbReference>
<dbReference type="GO" id="GO:0032977">
    <property type="term" value="F:membrane insertase activity"/>
    <property type="evidence" value="ECO:0007669"/>
    <property type="project" value="InterPro"/>
</dbReference>
<comment type="caution">
    <text evidence="12">The sequence shown here is derived from an EMBL/GenBank/DDBJ whole genome shotgun (WGS) entry which is preliminary data.</text>
</comment>
<gene>
    <name evidence="12" type="ORF">AUJ23_02195</name>
</gene>
<evidence type="ECO:0000256" key="5">
    <source>
        <dbReference type="ARBA" id="ARBA00022927"/>
    </source>
</evidence>
<evidence type="ECO:0000256" key="10">
    <source>
        <dbReference type="SAM" id="Phobius"/>
    </source>
</evidence>
<keyword evidence="8" id="KW-0143">Chaperone</keyword>
<comment type="similarity">
    <text evidence="9">Belongs to the OXA1/ALB3/YidC family.</text>
</comment>
<dbReference type="InterPro" id="IPR001708">
    <property type="entry name" value="YidC/ALB3/OXA1/COX18"/>
</dbReference>
<feature type="transmembrane region" description="Helical" evidence="10">
    <location>
        <begin position="96"/>
        <end position="117"/>
    </location>
</feature>
<proteinExistence type="inferred from homology"/>
<evidence type="ECO:0000256" key="8">
    <source>
        <dbReference type="ARBA" id="ARBA00023186"/>
    </source>
</evidence>
<evidence type="ECO:0000256" key="6">
    <source>
        <dbReference type="ARBA" id="ARBA00022989"/>
    </source>
</evidence>
<keyword evidence="5" id="KW-0653">Protein transport</keyword>
<keyword evidence="3" id="KW-1003">Cell membrane</keyword>
<keyword evidence="6 10" id="KW-1133">Transmembrane helix</keyword>
<name>A0A1J4UAJ3_9BACT</name>
<dbReference type="InterPro" id="IPR028055">
    <property type="entry name" value="YidC/Oxa/ALB_C"/>
</dbReference>
<evidence type="ECO:0000256" key="1">
    <source>
        <dbReference type="ARBA" id="ARBA00004651"/>
    </source>
</evidence>
<feature type="transmembrane region" description="Helical" evidence="10">
    <location>
        <begin position="20"/>
        <end position="42"/>
    </location>
</feature>
<evidence type="ECO:0000256" key="9">
    <source>
        <dbReference type="RuleBase" id="RU003945"/>
    </source>
</evidence>
<dbReference type="PANTHER" id="PTHR12428:SF65">
    <property type="entry name" value="CYTOCHROME C OXIDASE ASSEMBLY PROTEIN COX18, MITOCHONDRIAL"/>
    <property type="match status" value="1"/>
</dbReference>
<feature type="transmembrane region" description="Helical" evidence="10">
    <location>
        <begin position="196"/>
        <end position="219"/>
    </location>
</feature>
<dbReference type="InterPro" id="IPR047196">
    <property type="entry name" value="YidC_ALB_C"/>
</dbReference>
<keyword evidence="7 10" id="KW-0472">Membrane</keyword>
<dbReference type="PANTHER" id="PTHR12428">
    <property type="entry name" value="OXA1"/>
    <property type="match status" value="1"/>
</dbReference>
<evidence type="ECO:0000256" key="4">
    <source>
        <dbReference type="ARBA" id="ARBA00022692"/>
    </source>
</evidence>
<protein>
    <recommendedName>
        <fullName evidence="11">Membrane insertase YidC/Oxa/ALB C-terminal domain-containing protein</fullName>
    </recommendedName>
</protein>
<evidence type="ECO:0000313" key="12">
    <source>
        <dbReference type="EMBL" id="OIO19255.1"/>
    </source>
</evidence>
<dbReference type="AlphaFoldDB" id="A0A1J4UAJ3"/>
<evidence type="ECO:0000313" key="13">
    <source>
        <dbReference type="Proteomes" id="UP000181941"/>
    </source>
</evidence>
<dbReference type="GO" id="GO:0005886">
    <property type="term" value="C:plasma membrane"/>
    <property type="evidence" value="ECO:0007669"/>
    <property type="project" value="UniProtKB-SubCell"/>
</dbReference>
<comment type="subcellular location">
    <subcellularLocation>
        <location evidence="1">Cell membrane</location>
        <topology evidence="1">Multi-pass membrane protein</topology>
    </subcellularLocation>
    <subcellularLocation>
        <location evidence="9">Membrane</location>
        <topology evidence="9">Multi-pass membrane protein</topology>
    </subcellularLocation>
</comment>
<sequence>MHALFQALLTQPIFNLFVGLYNLIPDVGVVILVITILIKLVLYPSTNKSIKAQKDLTELQPKLEALKKKYAGDQQKIAQETMALYKEHKVNPFGSCLPLLIQLPIFLALYSVLSSVFSGAKFDLLYSFVKNPEQINSVTLGLFDLSKNDNIFLALLAGGAQFAQAKMFTRKQPPKTAGPGAKDESMTAMMNKQMTYFMPVITVMIGYQLPGGLALYWFLSTGITALQQVILFRKHDGTGPSATTTFINKKDNNVIEGKISE</sequence>
<organism evidence="12 13">
    <name type="scientific">Candidatus Magasanikbacteria bacterium CG1_02_32_51</name>
    <dbReference type="NCBI Taxonomy" id="1805238"/>
    <lineage>
        <taxon>Bacteria</taxon>
        <taxon>Candidatus Magasanikiibacteriota</taxon>
    </lineage>
</organism>
<keyword evidence="2" id="KW-0813">Transport</keyword>
<keyword evidence="4 9" id="KW-0812">Transmembrane</keyword>
<accession>A0A1J4UAJ3</accession>
<dbReference type="GO" id="GO:0015031">
    <property type="term" value="P:protein transport"/>
    <property type="evidence" value="ECO:0007669"/>
    <property type="project" value="UniProtKB-KW"/>
</dbReference>
<dbReference type="Pfam" id="PF02096">
    <property type="entry name" value="60KD_IMP"/>
    <property type="match status" value="1"/>
</dbReference>
<evidence type="ECO:0000256" key="2">
    <source>
        <dbReference type="ARBA" id="ARBA00022448"/>
    </source>
</evidence>